<organism evidence="2 3">
    <name type="scientific">Anas platyrhynchos</name>
    <name type="common">Mallard</name>
    <name type="synonym">Anas boschas</name>
    <dbReference type="NCBI Taxonomy" id="8839"/>
    <lineage>
        <taxon>Eukaryota</taxon>
        <taxon>Metazoa</taxon>
        <taxon>Chordata</taxon>
        <taxon>Craniata</taxon>
        <taxon>Vertebrata</taxon>
        <taxon>Euteleostomi</taxon>
        <taxon>Archelosauria</taxon>
        <taxon>Archosauria</taxon>
        <taxon>Dinosauria</taxon>
        <taxon>Saurischia</taxon>
        <taxon>Theropoda</taxon>
        <taxon>Coelurosauria</taxon>
        <taxon>Aves</taxon>
        <taxon>Neognathae</taxon>
        <taxon>Galloanserae</taxon>
        <taxon>Anseriformes</taxon>
        <taxon>Anatidae</taxon>
        <taxon>Anatinae</taxon>
        <taxon>Anas</taxon>
    </lineage>
</organism>
<evidence type="ECO:0000313" key="2">
    <source>
        <dbReference type="EMBL" id="EOB06606.1"/>
    </source>
</evidence>
<accession>R0K8M8</accession>
<dbReference type="AlphaFoldDB" id="R0K8M8"/>
<proteinExistence type="predicted"/>
<protein>
    <submittedName>
        <fullName evidence="2">Uncharacterized protein</fullName>
    </submittedName>
</protein>
<dbReference type="EMBL" id="KB742594">
    <property type="protein sequence ID" value="EOB06606.1"/>
    <property type="molecule type" value="Genomic_DNA"/>
</dbReference>
<evidence type="ECO:0000256" key="1">
    <source>
        <dbReference type="SAM" id="MobiDB-lite"/>
    </source>
</evidence>
<feature type="compositionally biased region" description="Basic and acidic residues" evidence="1">
    <location>
        <begin position="253"/>
        <end position="275"/>
    </location>
</feature>
<reference evidence="3" key="1">
    <citation type="journal article" date="2013" name="Nat. Genet.">
        <title>The duck genome and transcriptome provide insight into an avian influenza virus reservoir species.</title>
        <authorList>
            <person name="Huang Y."/>
            <person name="Li Y."/>
            <person name="Burt D.W."/>
            <person name="Chen H."/>
            <person name="Zhang Y."/>
            <person name="Qian W."/>
            <person name="Kim H."/>
            <person name="Gan S."/>
            <person name="Zhao Y."/>
            <person name="Li J."/>
            <person name="Yi K."/>
            <person name="Feng H."/>
            <person name="Zhu P."/>
            <person name="Li B."/>
            <person name="Liu Q."/>
            <person name="Fairley S."/>
            <person name="Magor K.E."/>
            <person name="Du Z."/>
            <person name="Hu X."/>
            <person name="Goodman L."/>
            <person name="Tafer H."/>
            <person name="Vignal A."/>
            <person name="Lee T."/>
            <person name="Kim K.W."/>
            <person name="Sheng Z."/>
            <person name="An Y."/>
            <person name="Searle S."/>
            <person name="Herrero J."/>
            <person name="Groenen M.A."/>
            <person name="Crooijmans R.P."/>
            <person name="Faraut T."/>
            <person name="Cai Q."/>
            <person name="Webster R.G."/>
            <person name="Aldridge J.R."/>
            <person name="Warren W.C."/>
            <person name="Bartschat S."/>
            <person name="Kehr S."/>
            <person name="Marz M."/>
            <person name="Stadler P.F."/>
            <person name="Smith J."/>
            <person name="Kraus R.H."/>
            <person name="Zhao Y."/>
            <person name="Ren L."/>
            <person name="Fei J."/>
            <person name="Morisson M."/>
            <person name="Kaiser P."/>
            <person name="Griffin D.K."/>
            <person name="Rao M."/>
            <person name="Pitel F."/>
            <person name="Wang J."/>
            <person name="Li N."/>
        </authorList>
    </citation>
    <scope>NUCLEOTIDE SEQUENCE [LARGE SCALE GENOMIC DNA]</scope>
</reference>
<dbReference type="Proteomes" id="UP000296049">
    <property type="component" value="Unassembled WGS sequence"/>
</dbReference>
<gene>
    <name evidence="2" type="ORF">Anapl_09383</name>
</gene>
<feature type="region of interest" description="Disordered" evidence="1">
    <location>
        <begin position="241"/>
        <end position="276"/>
    </location>
</feature>
<keyword evidence="3" id="KW-1185">Reference proteome</keyword>
<sequence>MAQSDRCDQNLATKLSLADIHVAHGQNMPNTRAPRYGRRGITTVSCLCCVAVSTSFVLVESDEAREKFLKTGKCDCRNIIVGWRTRWIQPPDPARRGNAVNLAFYKPKTYSRQLSCSAPGISLLLASSLVARTVALPPLGSKEGFIWSAYVLCHVPHLASVCAVCIRASKILGAAYHPLISKLQPTPARKPQSAVDQTSLYFFPFHLVEHSRGRSPSRDLTLPVGLSSGAMSAALIMSAADTADPSAQQQRAAGERRARGGRGDGRGRVVGRGKDAAQSIPPCKIVGRGVKIIDTELPPKSCHPSPKPGNATQTREVRGRLIGGLAHQGISADSRKRGCRGYSLYFSTVPVLGITWSRRKRGAARSRCFRARAARWQVRSLKVLKVQCMCAVPLRYSPSDGGCKTSVAFTEGVRNDGCKQPETKRPEQIAFWRKNAVNILSLNVQQPGLCRHPMETWASSRNPYQCFPFSMRANSDTFCITRSSGWGSSHDALGIAHRGIIKPCVDAHRVPQARAAQGFAAAGIPTVPTCTCLRGGGH</sequence>
<evidence type="ECO:0000313" key="3">
    <source>
        <dbReference type="Proteomes" id="UP000296049"/>
    </source>
</evidence>
<name>R0K8M8_ANAPL</name>